<proteinExistence type="predicted"/>
<dbReference type="STRING" id="1802126.A3B25_01960"/>
<reference evidence="1 2" key="1">
    <citation type="journal article" date="2016" name="Nat. Commun.">
        <title>Thousands of microbial genomes shed light on interconnected biogeochemical processes in an aquifer system.</title>
        <authorList>
            <person name="Anantharaman K."/>
            <person name="Brown C.T."/>
            <person name="Hug L.A."/>
            <person name="Sharon I."/>
            <person name="Castelle C.J."/>
            <person name="Probst A.J."/>
            <person name="Thomas B.C."/>
            <person name="Singh A."/>
            <person name="Wilkins M.J."/>
            <person name="Karaoz U."/>
            <person name="Brodie E.L."/>
            <person name="Williams K.H."/>
            <person name="Hubbard S.S."/>
            <person name="Banfield J.F."/>
        </authorList>
    </citation>
    <scope>NUCLEOTIDE SEQUENCE [LARGE SCALE GENOMIC DNA]</scope>
</reference>
<gene>
    <name evidence="1" type="ORF">A3B25_01960</name>
</gene>
<dbReference type="EMBL" id="MHNW01000047">
    <property type="protein sequence ID" value="OGZ52435.1"/>
    <property type="molecule type" value="Genomic_DNA"/>
</dbReference>
<name>A0A1G2GQE5_9BACT</name>
<evidence type="ECO:0000313" key="2">
    <source>
        <dbReference type="Proteomes" id="UP000179106"/>
    </source>
</evidence>
<dbReference type="Proteomes" id="UP000179106">
    <property type="component" value="Unassembled WGS sequence"/>
</dbReference>
<dbReference type="AlphaFoldDB" id="A0A1G2GQE5"/>
<comment type="caution">
    <text evidence="1">The sequence shown here is derived from an EMBL/GenBank/DDBJ whole genome shotgun (WGS) entry which is preliminary data.</text>
</comment>
<evidence type="ECO:0000313" key="1">
    <source>
        <dbReference type="EMBL" id="OGZ52435.1"/>
    </source>
</evidence>
<protein>
    <submittedName>
        <fullName evidence="1">Uncharacterized protein</fullName>
    </submittedName>
</protein>
<accession>A0A1G2GQE5</accession>
<organism evidence="1 2">
    <name type="scientific">Candidatus Ryanbacteria bacterium RIFCSPLOWO2_01_FULL_48_26</name>
    <dbReference type="NCBI Taxonomy" id="1802126"/>
    <lineage>
        <taxon>Bacteria</taxon>
        <taxon>Candidatus Ryaniibacteriota</taxon>
    </lineage>
</organism>
<sequence length="103" mass="11492">MITKEKTWICIAANGQNIKTGNGHPWRCCFGRPGKNMGEEIQIADCLVTGEAKGAENFLWRSNKNGGTRMEGVVGWIEFFGDAEIRNDDVLHIALRNPETDKL</sequence>